<dbReference type="EMBL" id="CASHSV030000002">
    <property type="protein sequence ID" value="CAJ2636196.1"/>
    <property type="molecule type" value="Genomic_DNA"/>
</dbReference>
<name>A0ACB0IWC3_TRIPR</name>
<keyword evidence="2" id="KW-1185">Reference proteome</keyword>
<accession>A0ACB0IWC3</accession>
<proteinExistence type="predicted"/>
<gene>
    <name evidence="1" type="ORF">MILVUS5_LOCUS6724</name>
</gene>
<evidence type="ECO:0000313" key="2">
    <source>
        <dbReference type="Proteomes" id="UP001177021"/>
    </source>
</evidence>
<comment type="caution">
    <text evidence="1">The sequence shown here is derived from an EMBL/GenBank/DDBJ whole genome shotgun (WGS) entry which is preliminary data.</text>
</comment>
<protein>
    <submittedName>
        <fullName evidence="1">Uncharacterized protein</fullName>
    </submittedName>
</protein>
<dbReference type="Proteomes" id="UP001177021">
    <property type="component" value="Unassembled WGS sequence"/>
</dbReference>
<organism evidence="1 2">
    <name type="scientific">Trifolium pratense</name>
    <name type="common">Red clover</name>
    <dbReference type="NCBI Taxonomy" id="57577"/>
    <lineage>
        <taxon>Eukaryota</taxon>
        <taxon>Viridiplantae</taxon>
        <taxon>Streptophyta</taxon>
        <taxon>Embryophyta</taxon>
        <taxon>Tracheophyta</taxon>
        <taxon>Spermatophyta</taxon>
        <taxon>Magnoliopsida</taxon>
        <taxon>eudicotyledons</taxon>
        <taxon>Gunneridae</taxon>
        <taxon>Pentapetalae</taxon>
        <taxon>rosids</taxon>
        <taxon>fabids</taxon>
        <taxon>Fabales</taxon>
        <taxon>Fabaceae</taxon>
        <taxon>Papilionoideae</taxon>
        <taxon>50 kb inversion clade</taxon>
        <taxon>NPAAA clade</taxon>
        <taxon>Hologalegina</taxon>
        <taxon>IRL clade</taxon>
        <taxon>Trifolieae</taxon>
        <taxon>Trifolium</taxon>
    </lineage>
</organism>
<evidence type="ECO:0000313" key="1">
    <source>
        <dbReference type="EMBL" id="CAJ2636196.1"/>
    </source>
</evidence>
<sequence length="231" mass="26791">MYLMIALRNSDSVVIGGRFVRINIMTVDDIEGLDFRREKDAYGFYVKYAKCNGFVVRKDVVVRNVSGMIITRRFLCNREGERDQKHLTRVDRKRDHRVVTRINCEAHLRIHYNEERLRWVVTSFEVSHNHELISSTHIHLFLAYRGMTDADKAQIDSLHSTGMQTCHRMGHMVANKGGYEAVGFIKKYLYNYFGKKTIVDIKDSDVVASLSYLCGKAGLDHMLYAKYTIGR</sequence>
<reference evidence="1" key="1">
    <citation type="submission" date="2023-10" db="EMBL/GenBank/DDBJ databases">
        <authorList>
            <person name="Rodriguez Cubillos JULIANA M."/>
            <person name="De Vega J."/>
        </authorList>
    </citation>
    <scope>NUCLEOTIDE SEQUENCE</scope>
</reference>